<dbReference type="GO" id="GO:0003723">
    <property type="term" value="F:RNA binding"/>
    <property type="evidence" value="ECO:0007669"/>
    <property type="project" value="InterPro"/>
</dbReference>
<accession>D6GRX5</accession>
<keyword evidence="8" id="KW-1185">Reference proteome</keyword>
<evidence type="ECO:0000313" key="8">
    <source>
        <dbReference type="Proteomes" id="UP000007468"/>
    </source>
</evidence>
<dbReference type="PANTHER" id="PTHR13767">
    <property type="entry name" value="TRNA-PSEUDOURIDINE SYNTHASE"/>
    <property type="match status" value="1"/>
</dbReference>
<proteinExistence type="inferred from homology"/>
<dbReference type="Proteomes" id="UP000007468">
    <property type="component" value="Chromosome"/>
</dbReference>
<evidence type="ECO:0000256" key="3">
    <source>
        <dbReference type="ARBA" id="ARBA00022694"/>
    </source>
</evidence>
<dbReference type="InterPro" id="IPR002501">
    <property type="entry name" value="PsdUridine_synth_N"/>
</dbReference>
<comment type="function">
    <text evidence="5">Responsible for synthesis of pseudouridine from uracil-55 in the psi GC loop of transfer RNAs.</text>
</comment>
<dbReference type="PANTHER" id="PTHR13767:SF2">
    <property type="entry name" value="PSEUDOURIDYLATE SYNTHASE TRUB1"/>
    <property type="match status" value="1"/>
</dbReference>
<dbReference type="HAMAP" id="MF_01080">
    <property type="entry name" value="TruB_bact"/>
    <property type="match status" value="1"/>
</dbReference>
<feature type="domain" description="Pseudouridine synthase II N-terminal" evidence="6">
    <location>
        <begin position="24"/>
        <end position="175"/>
    </location>
</feature>
<dbReference type="PATRIC" id="fig|546269.5.peg.325"/>
<protein>
    <recommendedName>
        <fullName evidence="5">tRNA pseudouridine synthase B</fullName>
        <ecNumber evidence="5">5.4.99.25</ecNumber>
    </recommendedName>
    <alternativeName>
        <fullName evidence="5">tRNA pseudouridine(55) synthase</fullName>
        <shortName evidence="5">Psi55 synthase</shortName>
    </alternativeName>
    <alternativeName>
        <fullName evidence="5">tRNA pseudouridylate synthase</fullName>
    </alternativeName>
    <alternativeName>
        <fullName evidence="5">tRNA-uridine isomerase</fullName>
    </alternativeName>
</protein>
<dbReference type="STRING" id="546269.HMPREF0389_00331"/>
<dbReference type="NCBIfam" id="TIGR00431">
    <property type="entry name" value="TruB"/>
    <property type="match status" value="1"/>
</dbReference>
<dbReference type="SUPFAM" id="SSF55120">
    <property type="entry name" value="Pseudouridine synthase"/>
    <property type="match status" value="1"/>
</dbReference>
<evidence type="ECO:0000313" key="7">
    <source>
        <dbReference type="EMBL" id="EFE28416.2"/>
    </source>
</evidence>
<dbReference type="GO" id="GO:0160148">
    <property type="term" value="F:tRNA pseudouridine(55) synthase activity"/>
    <property type="evidence" value="ECO:0007669"/>
    <property type="project" value="UniProtKB-EC"/>
</dbReference>
<dbReference type="EC" id="5.4.99.25" evidence="5"/>
<dbReference type="EMBL" id="CP002390">
    <property type="protein sequence ID" value="EFE28416.2"/>
    <property type="molecule type" value="Genomic_DNA"/>
</dbReference>
<dbReference type="HOGENOM" id="CLU_032087_0_1_9"/>
<dbReference type="Gene3D" id="3.30.2350.10">
    <property type="entry name" value="Pseudouridine synthase"/>
    <property type="match status" value="1"/>
</dbReference>
<evidence type="ECO:0000256" key="5">
    <source>
        <dbReference type="HAMAP-Rule" id="MF_01080"/>
    </source>
</evidence>
<dbReference type="GO" id="GO:1990481">
    <property type="term" value="P:mRNA pseudouridine synthesis"/>
    <property type="evidence" value="ECO:0007669"/>
    <property type="project" value="TreeGrafter"/>
</dbReference>
<gene>
    <name evidence="5 7" type="primary">truB</name>
    <name evidence="7" type="ordered locus">HMPREF0389_00331</name>
</gene>
<dbReference type="GO" id="GO:0031119">
    <property type="term" value="P:tRNA pseudouridine synthesis"/>
    <property type="evidence" value="ECO:0007669"/>
    <property type="project" value="UniProtKB-UniRule"/>
</dbReference>
<organism evidence="7 8">
    <name type="scientific">Filifactor alocis (strain ATCC 35896 / CCUG 47790 / D40 B5)</name>
    <name type="common">Fusobacterium alocis</name>
    <dbReference type="NCBI Taxonomy" id="546269"/>
    <lineage>
        <taxon>Bacteria</taxon>
        <taxon>Bacillati</taxon>
        <taxon>Bacillota</taxon>
        <taxon>Clostridia</taxon>
        <taxon>Peptostreptococcales</taxon>
        <taxon>Filifactoraceae</taxon>
        <taxon>Filifactor</taxon>
    </lineage>
</organism>
<dbReference type="FunFam" id="3.30.2350.10:FF:000011">
    <property type="entry name" value="tRNA pseudouridine synthase B"/>
    <property type="match status" value="1"/>
</dbReference>
<keyword evidence="3 5" id="KW-0819">tRNA processing</keyword>
<dbReference type="Pfam" id="PF01509">
    <property type="entry name" value="TruB_N"/>
    <property type="match status" value="1"/>
</dbReference>
<dbReference type="AlphaFoldDB" id="D6GRX5"/>
<dbReference type="InterPro" id="IPR020103">
    <property type="entry name" value="PsdUridine_synth_cat_dom_sf"/>
</dbReference>
<comment type="similarity">
    <text evidence="2 5">Belongs to the pseudouridine synthase TruB family. Type 1 subfamily.</text>
</comment>
<name>D6GRX5_FILAD</name>
<dbReference type="InterPro" id="IPR014780">
    <property type="entry name" value="tRNA_psdUridine_synth_TruB"/>
</dbReference>
<feature type="active site" description="Nucleophile" evidence="5">
    <location>
        <position position="39"/>
    </location>
</feature>
<evidence type="ECO:0000256" key="2">
    <source>
        <dbReference type="ARBA" id="ARBA00005642"/>
    </source>
</evidence>
<reference evidence="8" key="1">
    <citation type="submission" date="2010-12" db="EMBL/GenBank/DDBJ databases">
        <title>The genome sequence of Filifactor alocis strain ATCC 35896.</title>
        <authorList>
            <consortium name="The Broad Institute Genome Sequencing Platform"/>
            <person name="Ward D."/>
            <person name="Earl A."/>
            <person name="Feldgarden M."/>
            <person name="Young S.K."/>
            <person name="Gargeya S."/>
            <person name="Zeng Q."/>
            <person name="Alvarado L."/>
            <person name="Berlin A."/>
            <person name="Bochicchio J."/>
            <person name="Chapman S.B."/>
            <person name="Chen Z."/>
            <person name="Freedman E."/>
            <person name="Gellesch M."/>
            <person name="Goldberg J."/>
            <person name="Griggs A."/>
            <person name="Gujja S."/>
            <person name="Heilman E."/>
            <person name="Heiman D."/>
            <person name="Howarth C."/>
            <person name="Mehta T."/>
            <person name="Neiman D."/>
            <person name="Pearson M."/>
            <person name="Roberts A."/>
            <person name="Saif S."/>
            <person name="Shea T."/>
            <person name="Shenoy N."/>
            <person name="Sisk P."/>
            <person name="Stolte C."/>
            <person name="Sykes S."/>
            <person name="White J."/>
            <person name="Yandava C."/>
            <person name="Izard J."/>
            <person name="Blanton J.M."/>
            <person name="Baranova O.V."/>
            <person name="Tanner A.C."/>
            <person name="Dewhirst F.E."/>
            <person name="Haas B."/>
            <person name="Nusbaum C."/>
            <person name="Birren B."/>
        </authorList>
    </citation>
    <scope>NUCLEOTIDE SEQUENCE [LARGE SCALE GENOMIC DNA]</scope>
    <source>
        <strain evidence="8">ATCC 35896 / D40 B5</strain>
    </source>
</reference>
<evidence type="ECO:0000259" key="6">
    <source>
        <dbReference type="Pfam" id="PF01509"/>
    </source>
</evidence>
<dbReference type="KEGG" id="faa:HMPREF0389_00331"/>
<dbReference type="OrthoDB" id="9802309at2"/>
<keyword evidence="4 5" id="KW-0413">Isomerase</keyword>
<dbReference type="eggNOG" id="COG0130">
    <property type="taxonomic scope" value="Bacteria"/>
</dbReference>
<evidence type="ECO:0000256" key="1">
    <source>
        <dbReference type="ARBA" id="ARBA00000385"/>
    </source>
</evidence>
<sequence length="298" mass="33690">MMDGFINILKPTGMTSHDVVSIVRRLLRQKKVGHTGTLDPNAAGVLPICIGRATKFSDFVLKDKKRYYAKVNLGLQTDTLDSYGMVTDRRKVVPFQKEQLLQAIQKFIGEISQIPPKYSAIKVNGKRLYELARLGQELSEIEIKERNIFIHSINLLECDVDSFSLDIICSSGTYIRSLAVDIAAEIGNIGYLSLLIRTESGNFYIQDSITLEELEGQTESLDQNNIIIPIENILLHYPEYTLDDLLSKIYLNGGTVFLNNFDLTTGIYRIYSKEDMLLGIGTIFESNSKKYLKNIKFV</sequence>
<comment type="catalytic activity">
    <reaction evidence="1 5">
        <text>uridine(55) in tRNA = pseudouridine(55) in tRNA</text>
        <dbReference type="Rhea" id="RHEA:42532"/>
        <dbReference type="Rhea" id="RHEA-COMP:10101"/>
        <dbReference type="Rhea" id="RHEA-COMP:10102"/>
        <dbReference type="ChEBI" id="CHEBI:65314"/>
        <dbReference type="ChEBI" id="CHEBI:65315"/>
        <dbReference type="EC" id="5.4.99.25"/>
    </reaction>
</comment>
<evidence type="ECO:0000256" key="4">
    <source>
        <dbReference type="ARBA" id="ARBA00023235"/>
    </source>
</evidence>
<dbReference type="RefSeq" id="WP_014261976.1">
    <property type="nucleotide sequence ID" value="NC_016630.1"/>
</dbReference>
<dbReference type="CDD" id="cd02573">
    <property type="entry name" value="PseudoU_synth_EcTruB"/>
    <property type="match status" value="1"/>
</dbReference>